<protein>
    <submittedName>
        <fullName evidence="7">MarR family transcriptional regulator</fullName>
    </submittedName>
</protein>
<feature type="domain" description="HTH marR-type" evidence="6">
    <location>
        <begin position="12"/>
        <end position="139"/>
    </location>
</feature>
<keyword evidence="5" id="KW-0804">Transcription</keyword>
<dbReference type="PRINTS" id="PR00598">
    <property type="entry name" value="HTHMARR"/>
</dbReference>
<comment type="subcellular location">
    <subcellularLocation>
        <location evidence="1">Cytoplasm</location>
    </subcellularLocation>
</comment>
<keyword evidence="3" id="KW-0805">Transcription regulation</keyword>
<dbReference type="FunFam" id="1.10.10.10:FF:000163">
    <property type="entry name" value="MarR family transcriptional regulator"/>
    <property type="match status" value="1"/>
</dbReference>
<keyword evidence="4" id="KW-0238">DNA-binding</keyword>
<dbReference type="SUPFAM" id="SSF46785">
    <property type="entry name" value="Winged helix' DNA-binding domain"/>
    <property type="match status" value="1"/>
</dbReference>
<dbReference type="GO" id="GO:0003677">
    <property type="term" value="F:DNA binding"/>
    <property type="evidence" value="ECO:0007669"/>
    <property type="project" value="UniProtKB-KW"/>
</dbReference>
<dbReference type="InterPro" id="IPR039422">
    <property type="entry name" value="MarR/SlyA-like"/>
</dbReference>
<comment type="caution">
    <text evidence="7">The sequence shown here is derived from an EMBL/GenBank/DDBJ whole genome shotgun (WGS) entry which is preliminary data.</text>
</comment>
<dbReference type="RefSeq" id="WP_062952765.1">
    <property type="nucleotide sequence ID" value="NZ_CP136684.1"/>
</dbReference>
<dbReference type="Proteomes" id="UP000076335">
    <property type="component" value="Unassembled WGS sequence"/>
</dbReference>
<dbReference type="GO" id="GO:0006950">
    <property type="term" value="P:response to stress"/>
    <property type="evidence" value="ECO:0007669"/>
    <property type="project" value="TreeGrafter"/>
</dbReference>
<dbReference type="GO" id="GO:0003700">
    <property type="term" value="F:DNA-binding transcription factor activity"/>
    <property type="evidence" value="ECO:0007669"/>
    <property type="project" value="InterPro"/>
</dbReference>
<dbReference type="OrthoDB" id="9806864at2"/>
<evidence type="ECO:0000256" key="3">
    <source>
        <dbReference type="ARBA" id="ARBA00023015"/>
    </source>
</evidence>
<dbReference type="PANTHER" id="PTHR33164">
    <property type="entry name" value="TRANSCRIPTIONAL REGULATOR, MARR FAMILY"/>
    <property type="match status" value="1"/>
</dbReference>
<dbReference type="PROSITE" id="PS50995">
    <property type="entry name" value="HTH_MARR_2"/>
    <property type="match status" value="1"/>
</dbReference>
<gene>
    <name evidence="7" type="ORF">AUP42_04320</name>
</gene>
<evidence type="ECO:0000313" key="7">
    <source>
        <dbReference type="EMBL" id="KZB62187.1"/>
    </source>
</evidence>
<organism evidence="7 8">
    <name type="scientific">Thalassospira lucentensis</name>
    <dbReference type="NCBI Taxonomy" id="168935"/>
    <lineage>
        <taxon>Bacteria</taxon>
        <taxon>Pseudomonadati</taxon>
        <taxon>Pseudomonadota</taxon>
        <taxon>Alphaproteobacteria</taxon>
        <taxon>Rhodospirillales</taxon>
        <taxon>Thalassospiraceae</taxon>
        <taxon>Thalassospira</taxon>
    </lineage>
</organism>
<evidence type="ECO:0000256" key="5">
    <source>
        <dbReference type="ARBA" id="ARBA00023163"/>
    </source>
</evidence>
<dbReference type="SMART" id="SM00347">
    <property type="entry name" value="HTH_MARR"/>
    <property type="match status" value="1"/>
</dbReference>
<dbReference type="EMBL" id="LPVY01000021">
    <property type="protein sequence ID" value="KZB62187.1"/>
    <property type="molecule type" value="Genomic_DNA"/>
</dbReference>
<dbReference type="AlphaFoldDB" id="A0A154L2F3"/>
<dbReference type="InterPro" id="IPR036388">
    <property type="entry name" value="WH-like_DNA-bd_sf"/>
</dbReference>
<proteinExistence type="predicted"/>
<keyword evidence="2" id="KW-0963">Cytoplasm</keyword>
<dbReference type="GO" id="GO:0005737">
    <property type="term" value="C:cytoplasm"/>
    <property type="evidence" value="ECO:0007669"/>
    <property type="project" value="UniProtKB-SubCell"/>
</dbReference>
<evidence type="ECO:0000256" key="1">
    <source>
        <dbReference type="ARBA" id="ARBA00004496"/>
    </source>
</evidence>
<evidence type="ECO:0000259" key="6">
    <source>
        <dbReference type="PROSITE" id="PS50995"/>
    </source>
</evidence>
<dbReference type="InterPro" id="IPR055166">
    <property type="entry name" value="Transc_reg_Sar_Rot_HTH"/>
</dbReference>
<dbReference type="Gene3D" id="1.10.10.10">
    <property type="entry name" value="Winged helix-like DNA-binding domain superfamily/Winged helix DNA-binding domain"/>
    <property type="match status" value="1"/>
</dbReference>
<name>A0A154L2F3_9PROT</name>
<evidence type="ECO:0000256" key="4">
    <source>
        <dbReference type="ARBA" id="ARBA00023125"/>
    </source>
</evidence>
<dbReference type="PANTHER" id="PTHR33164:SF5">
    <property type="entry name" value="ORGANIC HYDROPEROXIDE RESISTANCE TRANSCRIPTIONAL REGULATOR"/>
    <property type="match status" value="1"/>
</dbReference>
<accession>A0A154L2F3</accession>
<dbReference type="InterPro" id="IPR000835">
    <property type="entry name" value="HTH_MarR-typ"/>
</dbReference>
<dbReference type="InterPro" id="IPR036390">
    <property type="entry name" value="WH_DNA-bd_sf"/>
</dbReference>
<sequence length="151" mass="17073">MDDHDSNALRLENFLCFSVYAASHAFNRIYKPLLDALELTYPQYLVMVTLWEQDDQPVRSIGEKLFLESSTLTPLLKRLEAAGLVKRTRDPKDERSVRITLTAAGKALRQKALDVPRCIGEAAELDLSTVKRLIDDLGQLRDTLEANASRK</sequence>
<dbReference type="Pfam" id="PF22381">
    <property type="entry name" value="Staph_reg_Sar_Rot"/>
    <property type="match status" value="1"/>
</dbReference>
<reference evidence="7 8" key="1">
    <citation type="submission" date="2015-12" db="EMBL/GenBank/DDBJ databases">
        <title>Genome sequence of Thalassospira lucentensis MCCC 1A02072.</title>
        <authorList>
            <person name="Lu L."/>
            <person name="Lai Q."/>
            <person name="Shao Z."/>
            <person name="Qian P."/>
        </authorList>
    </citation>
    <scope>NUCLEOTIDE SEQUENCE [LARGE SCALE GENOMIC DNA]</scope>
    <source>
        <strain evidence="7 8">MCCC 1A02072</strain>
    </source>
</reference>
<evidence type="ECO:0000256" key="2">
    <source>
        <dbReference type="ARBA" id="ARBA00022490"/>
    </source>
</evidence>
<evidence type="ECO:0000313" key="8">
    <source>
        <dbReference type="Proteomes" id="UP000076335"/>
    </source>
</evidence>